<evidence type="ECO:0000256" key="1">
    <source>
        <dbReference type="ARBA" id="ARBA00001602"/>
    </source>
</evidence>
<dbReference type="InterPro" id="IPR015942">
    <property type="entry name" value="Asp/Glu/hydantoin_racemase"/>
</dbReference>
<dbReference type="InterPro" id="IPR001920">
    <property type="entry name" value="Asp/Glu_race"/>
</dbReference>
<evidence type="ECO:0000256" key="7">
    <source>
        <dbReference type="HAMAP-Rule" id="MF_00258"/>
    </source>
</evidence>
<dbReference type="EC" id="5.1.1.3" evidence="2 7"/>
<evidence type="ECO:0000256" key="3">
    <source>
        <dbReference type="ARBA" id="ARBA00022960"/>
    </source>
</evidence>
<dbReference type="InterPro" id="IPR018187">
    <property type="entry name" value="Asp/Glu_racemase_AS_1"/>
</dbReference>
<dbReference type="InterPro" id="IPR033134">
    <property type="entry name" value="Asp/Glu_racemase_AS_2"/>
</dbReference>
<dbReference type="AlphaFoldDB" id="A0A1F8DZ70"/>
<keyword evidence="5 7" id="KW-0413">Isomerase</keyword>
<dbReference type="UniPathway" id="UPA00219"/>
<feature type="binding site" evidence="7">
    <location>
        <begin position="194"/>
        <end position="195"/>
    </location>
    <ligand>
        <name>substrate</name>
    </ligand>
</feature>
<dbReference type="PROSITE" id="PS00924">
    <property type="entry name" value="ASP_GLU_RACEMASE_2"/>
    <property type="match status" value="1"/>
</dbReference>
<dbReference type="Proteomes" id="UP000179057">
    <property type="component" value="Unassembled WGS sequence"/>
</dbReference>
<gene>
    <name evidence="7" type="primary">murI</name>
    <name evidence="8" type="ORF">A2610_01645</name>
</gene>
<comment type="pathway">
    <text evidence="7">Cell wall biogenesis; peptidoglycan biosynthesis.</text>
</comment>
<evidence type="ECO:0000256" key="4">
    <source>
        <dbReference type="ARBA" id="ARBA00022984"/>
    </source>
</evidence>
<dbReference type="NCBIfam" id="TIGR00067">
    <property type="entry name" value="glut_race"/>
    <property type="match status" value="1"/>
</dbReference>
<feature type="active site" description="Proton donor/acceptor" evidence="7">
    <location>
        <position position="193"/>
    </location>
</feature>
<comment type="caution">
    <text evidence="8">The sequence shown here is derived from an EMBL/GenBank/DDBJ whole genome shotgun (WGS) entry which is preliminary data.</text>
</comment>
<protein>
    <recommendedName>
        <fullName evidence="2 7">Glutamate racemase</fullName>
        <ecNumber evidence="2 7">5.1.1.3</ecNumber>
    </recommendedName>
</protein>
<dbReference type="HAMAP" id="MF_00258">
    <property type="entry name" value="Glu_racemase"/>
    <property type="match status" value="1"/>
</dbReference>
<name>A0A1F8DZ70_9BACT</name>
<dbReference type="PANTHER" id="PTHR21198">
    <property type="entry name" value="GLUTAMATE RACEMASE"/>
    <property type="match status" value="1"/>
</dbReference>
<dbReference type="Gene3D" id="3.40.50.1860">
    <property type="match status" value="2"/>
</dbReference>
<dbReference type="FunFam" id="3.40.50.1860:FF:000001">
    <property type="entry name" value="Glutamate racemase"/>
    <property type="match status" value="1"/>
</dbReference>
<feature type="binding site" evidence="7">
    <location>
        <begin position="13"/>
        <end position="14"/>
    </location>
    <ligand>
        <name>substrate</name>
    </ligand>
</feature>
<evidence type="ECO:0000256" key="5">
    <source>
        <dbReference type="ARBA" id="ARBA00023235"/>
    </source>
</evidence>
<dbReference type="EMBL" id="MGIV01000020">
    <property type="protein sequence ID" value="OGM93817.1"/>
    <property type="molecule type" value="Genomic_DNA"/>
</dbReference>
<keyword evidence="3 7" id="KW-0133">Cell shape</keyword>
<evidence type="ECO:0000313" key="9">
    <source>
        <dbReference type="Proteomes" id="UP000179057"/>
    </source>
</evidence>
<feature type="binding site" evidence="7">
    <location>
        <begin position="77"/>
        <end position="78"/>
    </location>
    <ligand>
        <name>substrate</name>
    </ligand>
</feature>
<reference evidence="8 9" key="1">
    <citation type="journal article" date="2016" name="Nat. Commun.">
        <title>Thousands of microbial genomes shed light on interconnected biogeochemical processes in an aquifer system.</title>
        <authorList>
            <person name="Anantharaman K."/>
            <person name="Brown C.T."/>
            <person name="Hug L.A."/>
            <person name="Sharon I."/>
            <person name="Castelle C.J."/>
            <person name="Probst A.J."/>
            <person name="Thomas B.C."/>
            <person name="Singh A."/>
            <person name="Wilkins M.J."/>
            <person name="Karaoz U."/>
            <person name="Brodie E.L."/>
            <person name="Williams K.H."/>
            <person name="Hubbard S.S."/>
            <person name="Banfield J.F."/>
        </authorList>
    </citation>
    <scope>NUCLEOTIDE SEQUENCE [LARGE SCALE GENOMIC DNA]</scope>
</reference>
<feature type="active site" description="Proton donor/acceptor" evidence="7">
    <location>
        <position position="76"/>
    </location>
</feature>
<dbReference type="PROSITE" id="PS00923">
    <property type="entry name" value="ASP_GLU_RACEMASE_1"/>
    <property type="match status" value="1"/>
</dbReference>
<keyword evidence="6 7" id="KW-0961">Cell wall biogenesis/degradation</keyword>
<dbReference type="Pfam" id="PF01177">
    <property type="entry name" value="Asp_Glu_race"/>
    <property type="match status" value="1"/>
</dbReference>
<proteinExistence type="inferred from homology"/>
<dbReference type="SUPFAM" id="SSF53681">
    <property type="entry name" value="Aspartate/glutamate racemase"/>
    <property type="match status" value="2"/>
</dbReference>
<feature type="binding site" evidence="7">
    <location>
        <begin position="45"/>
        <end position="46"/>
    </location>
    <ligand>
        <name>substrate</name>
    </ligand>
</feature>
<comment type="similarity">
    <text evidence="7">Belongs to the aspartate/glutamate racemases family.</text>
</comment>
<evidence type="ECO:0000256" key="2">
    <source>
        <dbReference type="ARBA" id="ARBA00013090"/>
    </source>
</evidence>
<comment type="function">
    <text evidence="7">Provides the (R)-glutamate required for cell wall biosynthesis.</text>
</comment>
<dbReference type="PANTHER" id="PTHR21198:SF2">
    <property type="entry name" value="GLUTAMATE RACEMASE"/>
    <property type="match status" value="1"/>
</dbReference>
<evidence type="ECO:0000256" key="6">
    <source>
        <dbReference type="ARBA" id="ARBA00023316"/>
    </source>
</evidence>
<accession>A0A1F8DZ70</accession>
<dbReference type="GO" id="GO:0008881">
    <property type="term" value="F:glutamate racemase activity"/>
    <property type="evidence" value="ECO:0007669"/>
    <property type="project" value="UniProtKB-UniRule"/>
</dbReference>
<dbReference type="GO" id="GO:0071555">
    <property type="term" value="P:cell wall organization"/>
    <property type="evidence" value="ECO:0007669"/>
    <property type="project" value="UniProtKB-KW"/>
</dbReference>
<evidence type="ECO:0000313" key="8">
    <source>
        <dbReference type="EMBL" id="OGM93817.1"/>
    </source>
</evidence>
<organism evidence="8 9">
    <name type="scientific">Candidatus Wolfebacteria bacterium RIFOXYD1_FULL_48_65</name>
    <dbReference type="NCBI Taxonomy" id="1802561"/>
    <lineage>
        <taxon>Bacteria</taxon>
        <taxon>Candidatus Wolfeibacteriota</taxon>
    </lineage>
</organism>
<dbReference type="InterPro" id="IPR004391">
    <property type="entry name" value="Glu_race"/>
</dbReference>
<comment type="catalytic activity">
    <reaction evidence="1 7">
        <text>L-glutamate = D-glutamate</text>
        <dbReference type="Rhea" id="RHEA:12813"/>
        <dbReference type="ChEBI" id="CHEBI:29985"/>
        <dbReference type="ChEBI" id="CHEBI:29986"/>
        <dbReference type="EC" id="5.1.1.3"/>
    </reaction>
</comment>
<dbReference type="GO" id="GO:0008360">
    <property type="term" value="P:regulation of cell shape"/>
    <property type="evidence" value="ECO:0007669"/>
    <property type="project" value="UniProtKB-KW"/>
</dbReference>
<keyword evidence="4 7" id="KW-0573">Peptidoglycan synthesis</keyword>
<sequence>MAKKKKAYIGVFDSGFGGINVLRGIVKALPAYDYLYVGDTARTPYGARSADTVYAFTRQAVDFMFANGCELVVLACNTASSDALRRIQQEYMPKHYPNKRVLGVLIPAAEEAAAKTANRKVGVMATAGTVRSGAFVRELVKIDPTIRVAQQACPLLVPLVEAGEYQSPAAVLILEAYLKPLRRSGVDTLILGCTHYGILERQIRRAMGPGVRVVSEATIVPKKLKAYLTRHPEIERKLSKGGERVFYSTDLTDAFSALGSKFFGKPIKAKKITLQ</sequence>
<dbReference type="GO" id="GO:0009252">
    <property type="term" value="P:peptidoglycan biosynthetic process"/>
    <property type="evidence" value="ECO:0007669"/>
    <property type="project" value="UniProtKB-UniRule"/>
</dbReference>